<dbReference type="KEGG" id="pib:BBD41_05945"/>
<protein>
    <submittedName>
        <fullName evidence="1">Uncharacterized protein</fullName>
    </submittedName>
</protein>
<dbReference type="EMBL" id="CP016809">
    <property type="protein sequence ID" value="ANY72167.1"/>
    <property type="molecule type" value="Genomic_DNA"/>
</dbReference>
<gene>
    <name evidence="1" type="ORF">BBD41_05945</name>
</gene>
<dbReference type="AlphaFoldDB" id="A0A1B2DX00"/>
<evidence type="ECO:0000313" key="1">
    <source>
        <dbReference type="EMBL" id="ANY72167.1"/>
    </source>
</evidence>
<sequence length="99" mass="10877">MSYPMMHTTRAPIRYVQAADAAWGFVRSTSIRIHSAEDDICSVSKFVPPHGSELDLETGGFSLPFLEYAGRCSQPAVLLNKGKLWPCKKPSGISLGFFV</sequence>
<reference evidence="1" key="1">
    <citation type="submission" date="2016-08" db="EMBL/GenBank/DDBJ databases">
        <title>Complete Genome Seqeunce of Paenibacillus sp. nov. IHBB 9852 from high altitute lake of Indian trans-Himalayas.</title>
        <authorList>
            <person name="Kiran S."/>
            <person name="Swarnkar M.K."/>
            <person name="Rana A."/>
            <person name="Tewari R."/>
            <person name="Gulati A."/>
        </authorList>
    </citation>
    <scope>NUCLEOTIDE SEQUENCE [LARGE SCALE GENOMIC DNA]</scope>
    <source>
        <strain evidence="1">IHBB 9852</strain>
    </source>
</reference>
<name>A0A1B2DX00_9BACL</name>
<proteinExistence type="predicted"/>
<accession>A0A1B2DX00</accession>
<organism evidence="1">
    <name type="scientific">Paenibacillus ihbetae</name>
    <dbReference type="NCBI Taxonomy" id="1870820"/>
    <lineage>
        <taxon>Bacteria</taxon>
        <taxon>Bacillati</taxon>
        <taxon>Bacillota</taxon>
        <taxon>Bacilli</taxon>
        <taxon>Bacillales</taxon>
        <taxon>Paenibacillaceae</taxon>
        <taxon>Paenibacillus</taxon>
    </lineage>
</organism>